<proteinExistence type="predicted"/>
<reference evidence="1 3" key="1">
    <citation type="journal article" date="2014" name="BMC Genomics">
        <title>Genome sequence of Anopheles sinensis provides insight into genetics basis of mosquito competence for malaria parasites.</title>
        <authorList>
            <person name="Zhou D."/>
            <person name="Zhang D."/>
            <person name="Ding G."/>
            <person name="Shi L."/>
            <person name="Hou Q."/>
            <person name="Ye Y."/>
            <person name="Xu Y."/>
            <person name="Zhou H."/>
            <person name="Xiong C."/>
            <person name="Li S."/>
            <person name="Yu J."/>
            <person name="Hong S."/>
            <person name="Yu X."/>
            <person name="Zou P."/>
            <person name="Chen C."/>
            <person name="Chang X."/>
            <person name="Wang W."/>
            <person name="Lv Y."/>
            <person name="Sun Y."/>
            <person name="Ma L."/>
            <person name="Shen B."/>
            <person name="Zhu C."/>
        </authorList>
    </citation>
    <scope>NUCLEOTIDE SEQUENCE [LARGE SCALE GENOMIC DNA]</scope>
</reference>
<organism evidence="1">
    <name type="scientific">Anopheles sinensis</name>
    <name type="common">Mosquito</name>
    <dbReference type="NCBI Taxonomy" id="74873"/>
    <lineage>
        <taxon>Eukaryota</taxon>
        <taxon>Metazoa</taxon>
        <taxon>Ecdysozoa</taxon>
        <taxon>Arthropoda</taxon>
        <taxon>Hexapoda</taxon>
        <taxon>Insecta</taxon>
        <taxon>Pterygota</taxon>
        <taxon>Neoptera</taxon>
        <taxon>Endopterygota</taxon>
        <taxon>Diptera</taxon>
        <taxon>Nematocera</taxon>
        <taxon>Culicoidea</taxon>
        <taxon>Culicidae</taxon>
        <taxon>Anophelinae</taxon>
        <taxon>Anopheles</taxon>
    </lineage>
</organism>
<evidence type="ECO:0000313" key="3">
    <source>
        <dbReference type="Proteomes" id="UP000030765"/>
    </source>
</evidence>
<reference evidence="2" key="2">
    <citation type="submission" date="2020-05" db="UniProtKB">
        <authorList>
            <consortium name="EnsemblMetazoa"/>
        </authorList>
    </citation>
    <scope>IDENTIFICATION</scope>
</reference>
<evidence type="ECO:0000313" key="2">
    <source>
        <dbReference type="EnsemblMetazoa" id="ASIC015674-PA"/>
    </source>
</evidence>
<dbReference type="VEuPathDB" id="VectorBase:ASIC015674"/>
<dbReference type="EnsemblMetazoa" id="ASIC015674-RA">
    <property type="protein sequence ID" value="ASIC015674-PA"/>
    <property type="gene ID" value="ASIC015674"/>
</dbReference>
<dbReference type="Proteomes" id="UP000030765">
    <property type="component" value="Unassembled WGS sequence"/>
</dbReference>
<keyword evidence="3" id="KW-1185">Reference proteome</keyword>
<name>A0A084WBN9_ANOSI</name>
<gene>
    <name evidence="1" type="ORF">ZHAS_00015674</name>
</gene>
<dbReference type="EMBL" id="KE525332">
    <property type="protein sequence ID" value="KFB47633.1"/>
    <property type="molecule type" value="Genomic_DNA"/>
</dbReference>
<dbReference type="EMBL" id="ATLV01022397">
    <property type="status" value="NOT_ANNOTATED_CDS"/>
    <property type="molecule type" value="Genomic_DNA"/>
</dbReference>
<evidence type="ECO:0000313" key="1">
    <source>
        <dbReference type="EMBL" id="KFB47633.1"/>
    </source>
</evidence>
<sequence>MRSIAGDDVSMSQAARFTAAAPQMLKLPKNVGAGRASRVPAATKRAVFQCRGPYRANQSEQLRAECPCCDRAAPGPTRHPAAALDRRLLPLRWTVHQNRMRRYGAVPEKQ</sequence>
<accession>A0A084WBN9</accession>
<protein>
    <submittedName>
        <fullName evidence="1 2">Uncharacterized protein</fullName>
    </submittedName>
</protein>
<dbReference type="AlphaFoldDB" id="A0A084WBN9"/>